<evidence type="ECO:0000313" key="3">
    <source>
        <dbReference type="Proteomes" id="UP000245956"/>
    </source>
</evidence>
<name>A0A2U3DPI2_PURLI</name>
<proteinExistence type="predicted"/>
<evidence type="ECO:0000313" key="2">
    <source>
        <dbReference type="EMBL" id="PWI64160.1"/>
    </source>
</evidence>
<protein>
    <submittedName>
        <fullName evidence="2">Uncharacterized protein</fullName>
    </submittedName>
</protein>
<dbReference type="AlphaFoldDB" id="A0A2U3DPI2"/>
<feature type="region of interest" description="Disordered" evidence="1">
    <location>
        <begin position="55"/>
        <end position="113"/>
    </location>
</feature>
<dbReference type="Proteomes" id="UP000245956">
    <property type="component" value="Unassembled WGS sequence"/>
</dbReference>
<sequence>MSNAADILAADTSVTSTFVEVGYSGTDFIVQTLRDLDSQTRSFVRQQQDAIKATHAKWNNCDSSPATKRDADHTTDSSSANSDARVDAKTGPARHPRQPHHTNKDVHPAKANSMPLSYPAQDQELIDGDEKEMGHVVETWTTIPGDIDLAKHLLKLYFSWEYPTFASLRKEYISSVSTQTWLLATTLPAVSNPFENSTANKAVLANKTWQLFRLSSARAEEGLHVHMQAVNDIFDRAEATLACVSYLSRCWISNYSSVSSNEVPVAQLDTARRLRVFPGLRLKSKRSDHDFTGNRMSYKN</sequence>
<organism evidence="2 3">
    <name type="scientific">Purpureocillium lilacinum</name>
    <name type="common">Paecilomyces lilacinus</name>
    <dbReference type="NCBI Taxonomy" id="33203"/>
    <lineage>
        <taxon>Eukaryota</taxon>
        <taxon>Fungi</taxon>
        <taxon>Dikarya</taxon>
        <taxon>Ascomycota</taxon>
        <taxon>Pezizomycotina</taxon>
        <taxon>Sordariomycetes</taxon>
        <taxon>Hypocreomycetidae</taxon>
        <taxon>Hypocreales</taxon>
        <taxon>Ophiocordycipitaceae</taxon>
        <taxon>Purpureocillium</taxon>
    </lineage>
</organism>
<dbReference type="EMBL" id="LCWV01000085">
    <property type="protein sequence ID" value="PWI64160.1"/>
    <property type="molecule type" value="Genomic_DNA"/>
</dbReference>
<feature type="compositionally biased region" description="Basic residues" evidence="1">
    <location>
        <begin position="92"/>
        <end position="101"/>
    </location>
</feature>
<gene>
    <name evidence="2" type="ORF">PCL_12080</name>
</gene>
<comment type="caution">
    <text evidence="2">The sequence shown here is derived from an EMBL/GenBank/DDBJ whole genome shotgun (WGS) entry which is preliminary data.</text>
</comment>
<evidence type="ECO:0000256" key="1">
    <source>
        <dbReference type="SAM" id="MobiDB-lite"/>
    </source>
</evidence>
<reference evidence="2 3" key="1">
    <citation type="journal article" date="2016" name="Front. Microbiol.">
        <title>Genome and transcriptome sequences reveal the specific parasitism of the nematophagous Purpureocillium lilacinum 36-1.</title>
        <authorList>
            <person name="Xie J."/>
            <person name="Li S."/>
            <person name="Mo C."/>
            <person name="Xiao X."/>
            <person name="Peng D."/>
            <person name="Wang G."/>
            <person name="Xiao Y."/>
        </authorList>
    </citation>
    <scope>NUCLEOTIDE SEQUENCE [LARGE SCALE GENOMIC DNA]</scope>
    <source>
        <strain evidence="2 3">36-1</strain>
    </source>
</reference>
<accession>A0A2U3DPI2</accession>